<gene>
    <name evidence="1" type="ORF">SORBI_3002G102500</name>
</gene>
<protein>
    <submittedName>
        <fullName evidence="1">Uncharacterized protein</fullName>
    </submittedName>
</protein>
<name>A0A1B6QAC9_SORBI</name>
<dbReference type="AlphaFoldDB" id="A0A1B6QAC9"/>
<organism evidence="1 2">
    <name type="scientific">Sorghum bicolor</name>
    <name type="common">Sorghum</name>
    <name type="synonym">Sorghum vulgare</name>
    <dbReference type="NCBI Taxonomy" id="4558"/>
    <lineage>
        <taxon>Eukaryota</taxon>
        <taxon>Viridiplantae</taxon>
        <taxon>Streptophyta</taxon>
        <taxon>Embryophyta</taxon>
        <taxon>Tracheophyta</taxon>
        <taxon>Spermatophyta</taxon>
        <taxon>Magnoliopsida</taxon>
        <taxon>Liliopsida</taxon>
        <taxon>Poales</taxon>
        <taxon>Poaceae</taxon>
        <taxon>PACMAD clade</taxon>
        <taxon>Panicoideae</taxon>
        <taxon>Andropogonodae</taxon>
        <taxon>Andropogoneae</taxon>
        <taxon>Sorghinae</taxon>
        <taxon>Sorghum</taxon>
    </lineage>
</organism>
<keyword evidence="2" id="KW-1185">Reference proteome</keyword>
<reference evidence="1 2" key="1">
    <citation type="journal article" date="2009" name="Nature">
        <title>The Sorghum bicolor genome and the diversification of grasses.</title>
        <authorList>
            <person name="Paterson A.H."/>
            <person name="Bowers J.E."/>
            <person name="Bruggmann R."/>
            <person name="Dubchak I."/>
            <person name="Grimwood J."/>
            <person name="Gundlach H."/>
            <person name="Haberer G."/>
            <person name="Hellsten U."/>
            <person name="Mitros T."/>
            <person name="Poliakov A."/>
            <person name="Schmutz J."/>
            <person name="Spannagl M."/>
            <person name="Tang H."/>
            <person name="Wang X."/>
            <person name="Wicker T."/>
            <person name="Bharti A.K."/>
            <person name="Chapman J."/>
            <person name="Feltus F.A."/>
            <person name="Gowik U."/>
            <person name="Grigoriev I.V."/>
            <person name="Lyons E."/>
            <person name="Maher C.A."/>
            <person name="Martis M."/>
            <person name="Narechania A."/>
            <person name="Otillar R.P."/>
            <person name="Penning B.W."/>
            <person name="Salamov A.A."/>
            <person name="Wang Y."/>
            <person name="Zhang L."/>
            <person name="Carpita N.C."/>
            <person name="Freeling M."/>
            <person name="Gingle A.R."/>
            <person name="Hash C.T."/>
            <person name="Keller B."/>
            <person name="Klein P."/>
            <person name="Kresovich S."/>
            <person name="McCann M.C."/>
            <person name="Ming R."/>
            <person name="Peterson D.G."/>
            <person name="Mehboob-ur-Rahman"/>
            <person name="Ware D."/>
            <person name="Westhoff P."/>
            <person name="Mayer K.F."/>
            <person name="Messing J."/>
            <person name="Rokhsar D.S."/>
        </authorList>
    </citation>
    <scope>NUCLEOTIDE SEQUENCE [LARGE SCALE GENOMIC DNA]</scope>
    <source>
        <strain evidence="2">cv. BTx623</strain>
    </source>
</reference>
<reference evidence="2" key="2">
    <citation type="journal article" date="2018" name="Plant J.">
        <title>The Sorghum bicolor reference genome: improved assembly, gene annotations, a transcriptome atlas, and signatures of genome organization.</title>
        <authorList>
            <person name="McCormick R.F."/>
            <person name="Truong S.K."/>
            <person name="Sreedasyam A."/>
            <person name="Jenkins J."/>
            <person name="Shu S."/>
            <person name="Sims D."/>
            <person name="Kennedy M."/>
            <person name="Amirebrahimi M."/>
            <person name="Weers B.D."/>
            <person name="McKinley B."/>
            <person name="Mattison A."/>
            <person name="Morishige D.T."/>
            <person name="Grimwood J."/>
            <person name="Schmutz J."/>
            <person name="Mullet J.E."/>
        </authorList>
    </citation>
    <scope>NUCLEOTIDE SEQUENCE [LARGE SCALE GENOMIC DNA]</scope>
    <source>
        <strain evidence="2">cv. BTx623</strain>
    </source>
</reference>
<evidence type="ECO:0000313" key="2">
    <source>
        <dbReference type="Proteomes" id="UP000000768"/>
    </source>
</evidence>
<proteinExistence type="predicted"/>
<dbReference type="Gramene" id="KXG34875">
    <property type="protein sequence ID" value="KXG34875"/>
    <property type="gene ID" value="SORBI_3002G102500"/>
</dbReference>
<sequence>MCAAGRVQRPGLWLGRVVPSPLRTTVLTLHSSGESRCSITTGWFLPSSGLVSFLFPAYCTTTPHVSYRRNFSPSPSLVNKALHCVVQLLLLDWLERFQKVMAILNLWNSTAVKSTTTK</sequence>
<evidence type="ECO:0000313" key="1">
    <source>
        <dbReference type="EMBL" id="KXG34875.1"/>
    </source>
</evidence>
<dbReference type="Proteomes" id="UP000000768">
    <property type="component" value="Chromosome 2"/>
</dbReference>
<dbReference type="InParanoid" id="A0A1B6QAC9"/>
<accession>A0A1B6QAC9</accession>
<dbReference type="EMBL" id="CM000761">
    <property type="protein sequence ID" value="KXG34875.1"/>
    <property type="molecule type" value="Genomic_DNA"/>
</dbReference>